<dbReference type="PANTHER" id="PTHR37067">
    <property type="entry name" value="PX DOMAIN-CONTAINING PROTEIN"/>
    <property type="match status" value="1"/>
</dbReference>
<reference evidence="1" key="1">
    <citation type="submission" date="2024-01" db="EMBL/GenBank/DDBJ databases">
        <authorList>
            <person name="Webb A."/>
        </authorList>
    </citation>
    <scope>NUCLEOTIDE SEQUENCE</scope>
    <source>
        <strain evidence="1">Pm1</strain>
    </source>
</reference>
<accession>A0AAV1TMK6</accession>
<organism evidence="1 2">
    <name type="scientific">Peronospora matthiolae</name>
    <dbReference type="NCBI Taxonomy" id="2874970"/>
    <lineage>
        <taxon>Eukaryota</taxon>
        <taxon>Sar</taxon>
        <taxon>Stramenopiles</taxon>
        <taxon>Oomycota</taxon>
        <taxon>Peronosporomycetes</taxon>
        <taxon>Peronosporales</taxon>
        <taxon>Peronosporaceae</taxon>
        <taxon>Peronospora</taxon>
    </lineage>
</organism>
<dbReference type="PANTHER" id="PTHR37067:SF3">
    <property type="entry name" value="PX DOMAIN-CONTAINING PROTEIN"/>
    <property type="match status" value="1"/>
</dbReference>
<dbReference type="EMBL" id="CAKLBY020000066">
    <property type="protein sequence ID" value="CAK7922766.1"/>
    <property type="molecule type" value="Genomic_DNA"/>
</dbReference>
<dbReference type="Proteomes" id="UP001162060">
    <property type="component" value="Unassembled WGS sequence"/>
</dbReference>
<protein>
    <submittedName>
        <fullName evidence="1">Uncharacterized protein</fullName>
    </submittedName>
</protein>
<proteinExistence type="predicted"/>
<evidence type="ECO:0000313" key="1">
    <source>
        <dbReference type="EMBL" id="CAK7922766.1"/>
    </source>
</evidence>
<name>A0AAV1TMK6_9STRA</name>
<dbReference type="AlphaFoldDB" id="A0AAV1TMK6"/>
<evidence type="ECO:0000313" key="2">
    <source>
        <dbReference type="Proteomes" id="UP001162060"/>
    </source>
</evidence>
<comment type="caution">
    <text evidence="1">The sequence shown here is derived from an EMBL/GenBank/DDBJ whole genome shotgun (WGS) entry which is preliminary data.</text>
</comment>
<gene>
    <name evidence="1" type="ORF">PM001_LOCUS7937</name>
</gene>
<sequence length="291" mass="32502">MSEKYFCAFFGRTKVKVGDEHAGEKCQLSFRNGTKCWTPFAPQRYRRHHDSHHADLWAEYSALSEEKKSVYFDGKANHINSLHHHFDFASDSLTFRVLAPIVDVIITDLFFRPNEVLADFDDDGDEGDGGAATAIAKKAAAKSKQKKLALKLFVKDKENVASAMRNNKKRCGLSNLGSMNGTIVDQYVRAVVAFALQHIVDLCVDESIWMLSFAGDSSTHRGQHIFDLRVCYRDVLLNFHLVAAPSVWTPHGAQHFQYAGVDQLAVPEALYGLWHCKLINVGTDGEPTTVG</sequence>